<dbReference type="GO" id="GO:0006509">
    <property type="term" value="P:membrane protein ectodomain proteolysis"/>
    <property type="evidence" value="ECO:0007669"/>
    <property type="project" value="TreeGrafter"/>
</dbReference>
<dbReference type="EMBL" id="JBDFQZ010000006">
    <property type="protein sequence ID" value="KAK9714681.1"/>
    <property type="molecule type" value="Genomic_DNA"/>
</dbReference>
<keyword evidence="6" id="KW-0914">Notch signaling pathway</keyword>
<keyword evidence="7 11" id="KW-1133">Transmembrane helix</keyword>
<feature type="region of interest" description="Disordered" evidence="10">
    <location>
        <begin position="228"/>
        <end position="248"/>
    </location>
</feature>
<evidence type="ECO:0000256" key="5">
    <source>
        <dbReference type="ARBA" id="ARBA00022824"/>
    </source>
</evidence>
<evidence type="ECO:0008006" key="15">
    <source>
        <dbReference type="Google" id="ProtNLM"/>
    </source>
</evidence>
<keyword evidence="4 11" id="KW-0812">Transmembrane</keyword>
<evidence type="ECO:0000256" key="12">
    <source>
        <dbReference type="SAM" id="SignalP"/>
    </source>
</evidence>
<evidence type="ECO:0000256" key="2">
    <source>
        <dbReference type="ARBA" id="ARBA00004653"/>
    </source>
</evidence>
<name>A0AAW1K8L5_SAPOF</name>
<dbReference type="SMART" id="SM00730">
    <property type="entry name" value="PSN"/>
    <property type="match status" value="1"/>
</dbReference>
<evidence type="ECO:0000256" key="4">
    <source>
        <dbReference type="ARBA" id="ARBA00022692"/>
    </source>
</evidence>
<comment type="similarity">
    <text evidence="3">Belongs to the peptidase A22A family.</text>
</comment>
<feature type="transmembrane region" description="Helical" evidence="11">
    <location>
        <begin position="291"/>
        <end position="308"/>
    </location>
</feature>
<evidence type="ECO:0000313" key="14">
    <source>
        <dbReference type="Proteomes" id="UP001443914"/>
    </source>
</evidence>
<proteinExistence type="inferred from homology"/>
<feature type="transmembrane region" description="Helical" evidence="11">
    <location>
        <begin position="268"/>
        <end position="285"/>
    </location>
</feature>
<evidence type="ECO:0000256" key="7">
    <source>
        <dbReference type="ARBA" id="ARBA00022989"/>
    </source>
</evidence>
<feature type="transmembrane region" description="Helical" evidence="11">
    <location>
        <begin position="315"/>
        <end position="333"/>
    </location>
</feature>
<sequence length="351" mass="38260">MFSLVLLVSSLSSSFSSSKSSSSSSSFSNKNALVYAETPTDTTTAAKLIGALENAAVFIIIIVVVTFLIFILYYYRFTNFLKNYMRFYAFVLLSALGGAIFVFIIKHFSVAVDALIVGLTGGRGVPIVVTQGYTVVLRIIGAAWLTQLLEWTTWVLLLALSVDDVVMVLAPSRNDYLPGVMYQARPIKVRAKVSRDDRGGGEGGVGALGMVGVSQNVGVEMQNLNRNDDNSENVVDVERESERSGEERVSPVEDVAMRLGIQLGLGDFTFYSVLIGRAAIGSAFANALDCYLAMLSGLACNLIILLAWRKPLPALPIPIAFGIMFYFLTRFLMEPFVVQTSTNLLMFCLNL</sequence>
<gene>
    <name evidence="13" type="ORF">RND81_06G111800</name>
</gene>
<dbReference type="PANTHER" id="PTHR10202">
    <property type="entry name" value="PRESENILIN"/>
    <property type="match status" value="1"/>
</dbReference>
<dbReference type="Proteomes" id="UP001443914">
    <property type="component" value="Unassembled WGS sequence"/>
</dbReference>
<keyword evidence="8" id="KW-0333">Golgi apparatus</keyword>
<keyword evidence="5" id="KW-0256">Endoplasmic reticulum</keyword>
<reference evidence="13" key="1">
    <citation type="submission" date="2024-03" db="EMBL/GenBank/DDBJ databases">
        <title>WGS assembly of Saponaria officinalis var. Norfolk2.</title>
        <authorList>
            <person name="Jenkins J."/>
            <person name="Shu S."/>
            <person name="Grimwood J."/>
            <person name="Barry K."/>
            <person name="Goodstein D."/>
            <person name="Schmutz J."/>
            <person name="Leebens-Mack J."/>
            <person name="Osbourn A."/>
        </authorList>
    </citation>
    <scope>NUCLEOTIDE SEQUENCE [LARGE SCALE GENOMIC DNA]</scope>
    <source>
        <strain evidence="13">JIC</strain>
    </source>
</reference>
<comment type="caution">
    <text evidence="13">The sequence shown here is derived from an EMBL/GenBank/DDBJ whole genome shotgun (WGS) entry which is preliminary data.</text>
</comment>
<evidence type="ECO:0000256" key="8">
    <source>
        <dbReference type="ARBA" id="ARBA00023034"/>
    </source>
</evidence>
<evidence type="ECO:0000256" key="3">
    <source>
        <dbReference type="ARBA" id="ARBA00008604"/>
    </source>
</evidence>
<evidence type="ECO:0000256" key="6">
    <source>
        <dbReference type="ARBA" id="ARBA00022976"/>
    </source>
</evidence>
<evidence type="ECO:0000256" key="9">
    <source>
        <dbReference type="ARBA" id="ARBA00023136"/>
    </source>
</evidence>
<dbReference type="GO" id="GO:0007219">
    <property type="term" value="P:Notch signaling pathway"/>
    <property type="evidence" value="ECO:0007669"/>
    <property type="project" value="UniProtKB-KW"/>
</dbReference>
<dbReference type="InterPro" id="IPR001108">
    <property type="entry name" value="Peptidase_A22A"/>
</dbReference>
<accession>A0AAW1K8L5</accession>
<dbReference type="InterPro" id="IPR042524">
    <property type="entry name" value="Presenilin_C"/>
</dbReference>
<dbReference type="Gene3D" id="1.10.472.100">
    <property type="entry name" value="Presenilin"/>
    <property type="match status" value="1"/>
</dbReference>
<evidence type="ECO:0000313" key="13">
    <source>
        <dbReference type="EMBL" id="KAK9714681.1"/>
    </source>
</evidence>
<keyword evidence="12" id="KW-0732">Signal</keyword>
<dbReference type="GO" id="GO:0070765">
    <property type="term" value="C:gamma-secretase complex"/>
    <property type="evidence" value="ECO:0007669"/>
    <property type="project" value="TreeGrafter"/>
</dbReference>
<keyword evidence="9 11" id="KW-0472">Membrane</keyword>
<dbReference type="Pfam" id="PF01080">
    <property type="entry name" value="Presenilin"/>
    <property type="match status" value="2"/>
</dbReference>
<dbReference type="AlphaFoldDB" id="A0AAW1K8L5"/>
<protein>
    <recommendedName>
        <fullName evidence="15">Presenilin</fullName>
    </recommendedName>
</protein>
<evidence type="ECO:0000256" key="1">
    <source>
        <dbReference type="ARBA" id="ARBA00004477"/>
    </source>
</evidence>
<dbReference type="InterPro" id="IPR006639">
    <property type="entry name" value="Preselin/SPP"/>
</dbReference>
<keyword evidence="14" id="KW-1185">Reference proteome</keyword>
<evidence type="ECO:0000256" key="10">
    <source>
        <dbReference type="SAM" id="MobiDB-lite"/>
    </source>
</evidence>
<dbReference type="GO" id="GO:0000139">
    <property type="term" value="C:Golgi membrane"/>
    <property type="evidence" value="ECO:0007669"/>
    <property type="project" value="UniProtKB-SubCell"/>
</dbReference>
<evidence type="ECO:0000256" key="11">
    <source>
        <dbReference type="SAM" id="Phobius"/>
    </source>
</evidence>
<feature type="compositionally biased region" description="Basic and acidic residues" evidence="10">
    <location>
        <begin position="236"/>
        <end position="248"/>
    </location>
</feature>
<dbReference type="GO" id="GO:0042500">
    <property type="term" value="F:aspartic endopeptidase activity, intramembrane cleaving"/>
    <property type="evidence" value="ECO:0007669"/>
    <property type="project" value="InterPro"/>
</dbReference>
<dbReference type="GO" id="GO:0016485">
    <property type="term" value="P:protein processing"/>
    <property type="evidence" value="ECO:0007669"/>
    <property type="project" value="InterPro"/>
</dbReference>
<dbReference type="GO" id="GO:0005789">
    <property type="term" value="C:endoplasmic reticulum membrane"/>
    <property type="evidence" value="ECO:0007669"/>
    <property type="project" value="UniProtKB-SubCell"/>
</dbReference>
<dbReference type="PANTHER" id="PTHR10202:SF26">
    <property type="entry name" value="PRESENILIN"/>
    <property type="match status" value="1"/>
</dbReference>
<feature type="chain" id="PRO_5043968327" description="Presenilin" evidence="12">
    <location>
        <begin position="19"/>
        <end position="351"/>
    </location>
</feature>
<feature type="transmembrane region" description="Helical" evidence="11">
    <location>
        <begin position="87"/>
        <end position="105"/>
    </location>
</feature>
<organism evidence="13 14">
    <name type="scientific">Saponaria officinalis</name>
    <name type="common">Common soapwort</name>
    <name type="synonym">Lychnis saponaria</name>
    <dbReference type="NCBI Taxonomy" id="3572"/>
    <lineage>
        <taxon>Eukaryota</taxon>
        <taxon>Viridiplantae</taxon>
        <taxon>Streptophyta</taxon>
        <taxon>Embryophyta</taxon>
        <taxon>Tracheophyta</taxon>
        <taxon>Spermatophyta</taxon>
        <taxon>Magnoliopsida</taxon>
        <taxon>eudicotyledons</taxon>
        <taxon>Gunneridae</taxon>
        <taxon>Pentapetalae</taxon>
        <taxon>Caryophyllales</taxon>
        <taxon>Caryophyllaceae</taxon>
        <taxon>Caryophylleae</taxon>
        <taxon>Saponaria</taxon>
    </lineage>
</organism>
<feature type="transmembrane region" description="Helical" evidence="11">
    <location>
        <begin position="55"/>
        <end position="75"/>
    </location>
</feature>
<feature type="signal peptide" evidence="12">
    <location>
        <begin position="1"/>
        <end position="18"/>
    </location>
</feature>
<comment type="subcellular location">
    <subcellularLocation>
        <location evidence="1">Endoplasmic reticulum membrane</location>
        <topology evidence="1">Multi-pass membrane protein</topology>
    </subcellularLocation>
    <subcellularLocation>
        <location evidence="2">Golgi apparatus membrane</location>
        <topology evidence="2">Multi-pass membrane protein</topology>
    </subcellularLocation>
</comment>